<protein>
    <submittedName>
        <fullName evidence="1">Uncharacterized protein</fullName>
    </submittedName>
</protein>
<name>A0A656GI25_PSEA0</name>
<organism evidence="1 2">
    <name type="scientific">Pseudomonas amygdali pv. mori str. 301020</name>
    <dbReference type="NCBI Taxonomy" id="629261"/>
    <lineage>
        <taxon>Bacteria</taxon>
        <taxon>Pseudomonadati</taxon>
        <taxon>Pseudomonadota</taxon>
        <taxon>Gammaproteobacteria</taxon>
        <taxon>Pseudomonadales</taxon>
        <taxon>Pseudomonadaceae</taxon>
        <taxon>Pseudomonas</taxon>
        <taxon>Pseudomonas amygdali</taxon>
    </lineage>
</organism>
<dbReference type="AlphaFoldDB" id="A0A656GI25"/>
<reference evidence="1 2" key="1">
    <citation type="journal article" date="2011" name="PLoS Pathog.">
        <title>Dynamic evolution of pathogenicity revealed by sequencing and comparative genomics of 19 Pseudomonas syringae isolates.</title>
        <authorList>
            <person name="Baltrus D.A."/>
            <person name="Nishimura M.T."/>
            <person name="Romanchuk A."/>
            <person name="Chang J.H."/>
            <person name="Mukhtar M.S."/>
            <person name="Cherkis K."/>
            <person name="Roach J."/>
            <person name="Grant S.R."/>
            <person name="Jones C.D."/>
            <person name="Dangl J.L."/>
        </authorList>
    </citation>
    <scope>NUCLEOTIDE SEQUENCE [LARGE SCALE GENOMIC DNA]</scope>
    <source>
        <strain evidence="1 2">301020</strain>
    </source>
</reference>
<gene>
    <name evidence="1" type="ORF">PSYMO_29773</name>
</gene>
<sequence>MQVAGELVTALFKFIKAQHLLANAQRGLAAPGVQALLPQARKSSQAKSALCSATGNDTACG</sequence>
<proteinExistence type="predicted"/>
<evidence type="ECO:0000313" key="1">
    <source>
        <dbReference type="EMBL" id="EGH25388.1"/>
    </source>
</evidence>
<comment type="caution">
    <text evidence="1">The sequence shown here is derived from an EMBL/GenBank/DDBJ whole genome shotgun (WGS) entry which is preliminary data.</text>
</comment>
<dbReference type="Proteomes" id="UP000003465">
    <property type="component" value="Unassembled WGS sequence"/>
</dbReference>
<dbReference type="EMBL" id="AEAG01001300">
    <property type="protein sequence ID" value="EGH25388.1"/>
    <property type="molecule type" value="Genomic_DNA"/>
</dbReference>
<accession>A0A656GI25</accession>
<evidence type="ECO:0000313" key="2">
    <source>
        <dbReference type="Proteomes" id="UP000003465"/>
    </source>
</evidence>